<evidence type="ECO:0000313" key="2">
    <source>
        <dbReference type="Proteomes" id="UP000056109"/>
    </source>
</evidence>
<dbReference type="KEGG" id="asz:ASN_1786"/>
<dbReference type="PATRIC" id="fig|446692.3.peg.1830"/>
<gene>
    <name evidence="1" type="ORF">ASN_1786</name>
</gene>
<dbReference type="RefSeq" id="WP_058987827.1">
    <property type="nucleotide sequence ID" value="NZ_LN606600.1"/>
</dbReference>
<dbReference type="EMBL" id="LN606600">
    <property type="protein sequence ID" value="CEF41121.1"/>
    <property type="molecule type" value="Genomic_DNA"/>
</dbReference>
<dbReference type="GeneID" id="34782846"/>
<accession>A0A0U5EYE7</accession>
<evidence type="ECO:0000313" key="1">
    <source>
        <dbReference type="EMBL" id="CEF41121.1"/>
    </source>
</evidence>
<protein>
    <submittedName>
        <fullName evidence="1">Uncharacterized protein</fullName>
    </submittedName>
</protein>
<proteinExistence type="predicted"/>
<reference evidence="2" key="1">
    <citation type="submission" date="2014-09" db="EMBL/GenBank/DDBJ databases">
        <authorList>
            <person name="Illeghems K.G."/>
        </authorList>
    </citation>
    <scope>NUCLEOTIDE SEQUENCE [LARGE SCALE GENOMIC DNA]</scope>
    <source>
        <strain evidence="2">108B</strain>
    </source>
</reference>
<dbReference type="AlphaFoldDB" id="A0A0U5EYE7"/>
<dbReference type="Proteomes" id="UP000056109">
    <property type="component" value="Chromosome I"/>
</dbReference>
<keyword evidence="2" id="KW-1185">Reference proteome</keyword>
<organism evidence="1 2">
    <name type="scientific">Acetobacter senegalensis</name>
    <dbReference type="NCBI Taxonomy" id="446692"/>
    <lineage>
        <taxon>Bacteria</taxon>
        <taxon>Pseudomonadati</taxon>
        <taxon>Pseudomonadota</taxon>
        <taxon>Alphaproteobacteria</taxon>
        <taxon>Acetobacterales</taxon>
        <taxon>Acetobacteraceae</taxon>
        <taxon>Acetobacter</taxon>
    </lineage>
</organism>
<sequence length="167" mass="17466">MALKQKTVTCPHEGADKGKVFIITRMSAYEADKWGRHAVQAAIGGGGAIPGVTEGGGLAEVAAAGVGIFGAMEPARMDELIDQLLECVAYVPDPANPSVTIPFKLAARTDQIEEIPTVGWLQKEAFALHVDFFKGVGQLFSLLSLLLQMGNSAPSPDAETSVSVSPS</sequence>
<name>A0A0U5EYE7_9PROT</name>